<keyword evidence="1" id="KW-0812">Transmembrane</keyword>
<evidence type="ECO:0000256" key="1">
    <source>
        <dbReference type="SAM" id="Phobius"/>
    </source>
</evidence>
<organism evidence="2 3">
    <name type="scientific">Pseudonocardia broussonetiae</name>
    <dbReference type="NCBI Taxonomy" id="2736640"/>
    <lineage>
        <taxon>Bacteria</taxon>
        <taxon>Bacillati</taxon>
        <taxon>Actinomycetota</taxon>
        <taxon>Actinomycetes</taxon>
        <taxon>Pseudonocardiales</taxon>
        <taxon>Pseudonocardiaceae</taxon>
        <taxon>Pseudonocardia</taxon>
    </lineage>
</organism>
<gene>
    <name evidence="2" type="ORF">HOP40_16175</name>
</gene>
<feature type="transmembrane region" description="Helical" evidence="1">
    <location>
        <begin position="91"/>
        <end position="110"/>
    </location>
</feature>
<reference evidence="2 3" key="1">
    <citation type="submission" date="2020-05" db="EMBL/GenBank/DDBJ databases">
        <authorList>
            <person name="Mo P."/>
        </authorList>
    </citation>
    <scope>NUCLEOTIDE SEQUENCE [LARGE SCALE GENOMIC DNA]</scope>
    <source>
        <strain evidence="2 3">Gen01</strain>
    </source>
</reference>
<dbReference type="EMBL" id="CP053564">
    <property type="protein sequence ID" value="QJY47155.1"/>
    <property type="molecule type" value="Genomic_DNA"/>
</dbReference>
<dbReference type="Gene3D" id="1.20.1260.100">
    <property type="entry name" value="TspO/MBR protein"/>
    <property type="match status" value="1"/>
</dbReference>
<evidence type="ECO:0000313" key="2">
    <source>
        <dbReference type="EMBL" id="QJY47155.1"/>
    </source>
</evidence>
<feature type="transmembrane region" description="Helical" evidence="1">
    <location>
        <begin position="12"/>
        <end position="33"/>
    </location>
</feature>
<evidence type="ECO:0008006" key="4">
    <source>
        <dbReference type="Google" id="ProtNLM"/>
    </source>
</evidence>
<dbReference type="Proteomes" id="UP000505377">
    <property type="component" value="Chromosome"/>
</dbReference>
<feature type="transmembrane region" description="Helical" evidence="1">
    <location>
        <begin position="231"/>
        <end position="248"/>
    </location>
</feature>
<dbReference type="PANTHER" id="PTHR33802">
    <property type="entry name" value="SI:CH211-161H7.5-RELATED"/>
    <property type="match status" value="1"/>
</dbReference>
<sequence>MTVTSRRSATSDLVRSSTVAVLAVVQIVVSALGGSGTVGESVGVVARDYATPLLAAGWAFSIWGLIYLGFLAYAGYQLLPSQRGRQVHRTTGWWLVASAVLNPAWILAFGARWVPVAELLIIALLVCLAVVFGRLSREPASGVLERVVFRGSIALYTGWVSLATVLGTASTGVWAGLPGTGALATIAAVVVLLAAAAILMWVVLSGTAVVGYTAAAVWALSGIALNEPPAAVAATALVAIIAVLAATARRITTAGNPVRAAFG</sequence>
<dbReference type="KEGG" id="pbro:HOP40_16175"/>
<keyword evidence="1" id="KW-1133">Transmembrane helix</keyword>
<feature type="transmembrane region" description="Helical" evidence="1">
    <location>
        <begin position="147"/>
        <end position="169"/>
    </location>
</feature>
<feature type="transmembrane region" description="Helical" evidence="1">
    <location>
        <begin position="53"/>
        <end position="79"/>
    </location>
</feature>
<feature type="transmembrane region" description="Helical" evidence="1">
    <location>
        <begin position="209"/>
        <end position="225"/>
    </location>
</feature>
<keyword evidence="1" id="KW-0472">Membrane</keyword>
<dbReference type="InterPro" id="IPR038330">
    <property type="entry name" value="TspO/MBR-related_sf"/>
</dbReference>
<accession>A0A6M6JJ11</accession>
<dbReference type="RefSeq" id="WP_172159439.1">
    <property type="nucleotide sequence ID" value="NZ_CP053564.1"/>
</dbReference>
<proteinExistence type="predicted"/>
<keyword evidence="3" id="KW-1185">Reference proteome</keyword>
<dbReference type="AlphaFoldDB" id="A0A6M6JJ11"/>
<feature type="transmembrane region" description="Helical" evidence="1">
    <location>
        <begin position="181"/>
        <end position="202"/>
    </location>
</feature>
<protein>
    <recommendedName>
        <fullName evidence="4">Tryptophan-rich sensory protein</fullName>
    </recommendedName>
</protein>
<name>A0A6M6JJ11_9PSEU</name>
<evidence type="ECO:0000313" key="3">
    <source>
        <dbReference type="Proteomes" id="UP000505377"/>
    </source>
</evidence>
<dbReference type="PANTHER" id="PTHR33802:SF1">
    <property type="entry name" value="XK-RELATED PROTEIN"/>
    <property type="match status" value="1"/>
</dbReference>
<feature type="transmembrane region" description="Helical" evidence="1">
    <location>
        <begin position="116"/>
        <end position="135"/>
    </location>
</feature>